<feature type="compositionally biased region" description="Basic and acidic residues" evidence="1">
    <location>
        <begin position="52"/>
        <end position="68"/>
    </location>
</feature>
<sequence>MADKKHQDPKAVKHVQATRPDPWPGIQGRSQDHEAELDTATKRADQASVTDAQRKLEEDVEADEKTRE</sequence>
<feature type="compositionally biased region" description="Basic and acidic residues" evidence="1">
    <location>
        <begin position="30"/>
        <end position="45"/>
    </location>
</feature>
<evidence type="ECO:0000256" key="1">
    <source>
        <dbReference type="SAM" id="MobiDB-lite"/>
    </source>
</evidence>
<feature type="compositionally biased region" description="Basic and acidic residues" evidence="1">
    <location>
        <begin position="1"/>
        <end position="11"/>
    </location>
</feature>
<keyword evidence="3" id="KW-1185">Reference proteome</keyword>
<dbReference type="Proteomes" id="UP001516472">
    <property type="component" value="Unassembled WGS sequence"/>
</dbReference>
<evidence type="ECO:0000313" key="2">
    <source>
        <dbReference type="EMBL" id="MBE4752593.1"/>
    </source>
</evidence>
<organism evidence="2 3">
    <name type="scientific">Corallococcus soli</name>
    <dbReference type="NCBI Taxonomy" id="2710757"/>
    <lineage>
        <taxon>Bacteria</taxon>
        <taxon>Pseudomonadati</taxon>
        <taxon>Myxococcota</taxon>
        <taxon>Myxococcia</taxon>
        <taxon>Myxococcales</taxon>
        <taxon>Cystobacterineae</taxon>
        <taxon>Myxococcaceae</taxon>
        <taxon>Corallococcus</taxon>
    </lineage>
</organism>
<name>A0ABR9PXD9_9BACT</name>
<feature type="region of interest" description="Disordered" evidence="1">
    <location>
        <begin position="1"/>
        <end position="68"/>
    </location>
</feature>
<reference evidence="2 3" key="1">
    <citation type="submission" date="2020-02" db="EMBL/GenBank/DDBJ databases">
        <authorList>
            <person name="Babadi Z.K."/>
            <person name="Risdian C."/>
            <person name="Ebrahimipour G.H."/>
            <person name="Wink J."/>
        </authorList>
    </citation>
    <scope>NUCLEOTIDE SEQUENCE [LARGE SCALE GENOMIC DNA]</scope>
    <source>
        <strain evidence="2 3">ZKHCc1 1396</strain>
    </source>
</reference>
<accession>A0ABR9PXD9</accession>
<gene>
    <name evidence="2" type="ORF">G4177_30965</name>
</gene>
<proteinExistence type="predicted"/>
<comment type="caution">
    <text evidence="2">The sequence shown here is derived from an EMBL/GenBank/DDBJ whole genome shotgun (WGS) entry which is preliminary data.</text>
</comment>
<protein>
    <submittedName>
        <fullName evidence="2">Uncharacterized protein</fullName>
    </submittedName>
</protein>
<evidence type="ECO:0000313" key="3">
    <source>
        <dbReference type="Proteomes" id="UP001516472"/>
    </source>
</evidence>
<dbReference type="RefSeq" id="WP_193429783.1">
    <property type="nucleotide sequence ID" value="NZ_CBCSIP010000019.1"/>
</dbReference>
<dbReference type="EMBL" id="JAAIYO010000013">
    <property type="protein sequence ID" value="MBE4752593.1"/>
    <property type="molecule type" value="Genomic_DNA"/>
</dbReference>